<dbReference type="EMBL" id="BRPK01000003">
    <property type="protein sequence ID" value="GLB36887.1"/>
    <property type="molecule type" value="Genomic_DNA"/>
</dbReference>
<dbReference type="Proteomes" id="UP001063166">
    <property type="component" value="Unassembled WGS sequence"/>
</dbReference>
<comment type="caution">
    <text evidence="1">The sequence shown here is derived from an EMBL/GenBank/DDBJ whole genome shotgun (WGS) entry which is preliminary data.</text>
</comment>
<organism evidence="1 2">
    <name type="scientific">Lyophyllum shimeji</name>
    <name type="common">Hon-shimeji</name>
    <name type="synonym">Tricholoma shimeji</name>
    <dbReference type="NCBI Taxonomy" id="47721"/>
    <lineage>
        <taxon>Eukaryota</taxon>
        <taxon>Fungi</taxon>
        <taxon>Dikarya</taxon>
        <taxon>Basidiomycota</taxon>
        <taxon>Agaricomycotina</taxon>
        <taxon>Agaricomycetes</taxon>
        <taxon>Agaricomycetidae</taxon>
        <taxon>Agaricales</taxon>
        <taxon>Tricholomatineae</taxon>
        <taxon>Lyophyllaceae</taxon>
        <taxon>Lyophyllum</taxon>
    </lineage>
</organism>
<keyword evidence="2" id="KW-1185">Reference proteome</keyword>
<name>A0A9P3PKA7_LYOSH</name>
<dbReference type="AlphaFoldDB" id="A0A9P3PKA7"/>
<evidence type="ECO:0000313" key="1">
    <source>
        <dbReference type="EMBL" id="GLB36887.1"/>
    </source>
</evidence>
<accession>A0A9P3PKA7</accession>
<evidence type="ECO:0000313" key="2">
    <source>
        <dbReference type="Proteomes" id="UP001063166"/>
    </source>
</evidence>
<reference evidence="1" key="1">
    <citation type="submission" date="2022-07" db="EMBL/GenBank/DDBJ databases">
        <title>The genome of Lyophyllum shimeji provides insight into the initial evolution of ectomycorrhizal fungal genome.</title>
        <authorList>
            <person name="Kobayashi Y."/>
            <person name="Shibata T."/>
            <person name="Hirakawa H."/>
            <person name="Shigenobu S."/>
            <person name="Nishiyama T."/>
            <person name="Yamada A."/>
            <person name="Hasebe M."/>
            <person name="Kawaguchi M."/>
        </authorList>
    </citation>
    <scope>NUCLEOTIDE SEQUENCE</scope>
    <source>
        <strain evidence="1">AT787</strain>
    </source>
</reference>
<sequence>MEKKKYRLLRFVNRDEYQRNVSCLERTIPAALWCRKSSASSIGGGWTAFGENGQSALFLARFGAGLAPVPRLEDPRIMLSSARVSHDFHDRPRSSRNSLRPPLLRLESFGDRFVVDVSAFLLRLLRLRHLSSLSTSLCTLAP</sequence>
<gene>
    <name evidence="1" type="ORF">LshimejAT787_0311740</name>
</gene>
<proteinExistence type="predicted"/>
<protein>
    <submittedName>
        <fullName evidence="1">Uncharacterized protein</fullName>
    </submittedName>
</protein>